<evidence type="ECO:0000256" key="5">
    <source>
        <dbReference type="ARBA" id="ARBA00023203"/>
    </source>
</evidence>
<dbReference type="InterPro" id="IPR000719">
    <property type="entry name" value="Prot_kinase_dom"/>
</dbReference>
<dbReference type="PROSITE" id="PS50011">
    <property type="entry name" value="PROTEIN_KINASE_DOM"/>
    <property type="match status" value="1"/>
</dbReference>
<evidence type="ECO:0000259" key="9">
    <source>
        <dbReference type="PROSITE" id="PS50011"/>
    </source>
</evidence>
<dbReference type="PANTHER" id="PTHR46256:SF4">
    <property type="entry name" value="MYOSIN-IIIA"/>
    <property type="match status" value="1"/>
</dbReference>
<dbReference type="EMBL" id="VCAZ01000289">
    <property type="protein sequence ID" value="TTU28034.1"/>
    <property type="molecule type" value="Genomic_DNA"/>
</dbReference>
<evidence type="ECO:0000256" key="3">
    <source>
        <dbReference type="ARBA" id="ARBA00022490"/>
    </source>
</evidence>
<evidence type="ECO:0000256" key="7">
    <source>
        <dbReference type="ARBA" id="ARBA00023273"/>
    </source>
</evidence>
<dbReference type="SUPFAM" id="SSF56112">
    <property type="entry name" value="Protein kinase-like (PK-like)"/>
    <property type="match status" value="1"/>
</dbReference>
<evidence type="ECO:0000313" key="11">
    <source>
        <dbReference type="Proteomes" id="UP000319801"/>
    </source>
</evidence>
<evidence type="ECO:0000313" key="10">
    <source>
        <dbReference type="EMBL" id="TTU28034.1"/>
    </source>
</evidence>
<dbReference type="InterPro" id="IPR017441">
    <property type="entry name" value="Protein_kinase_ATP_BS"/>
</dbReference>
<dbReference type="GO" id="GO:0007605">
    <property type="term" value="P:sensory perception of sound"/>
    <property type="evidence" value="ECO:0007669"/>
    <property type="project" value="TreeGrafter"/>
</dbReference>
<keyword evidence="4" id="KW-0677">Repeat</keyword>
<dbReference type="GO" id="GO:0005856">
    <property type="term" value="C:cytoskeleton"/>
    <property type="evidence" value="ECO:0007669"/>
    <property type="project" value="UniProtKB-SubCell"/>
</dbReference>
<organism evidence="10 11">
    <name type="scientific">Bagarius yarrelli</name>
    <name type="common">Goonch</name>
    <name type="synonym">Bagrus yarrelli</name>
    <dbReference type="NCBI Taxonomy" id="175774"/>
    <lineage>
        <taxon>Eukaryota</taxon>
        <taxon>Metazoa</taxon>
        <taxon>Chordata</taxon>
        <taxon>Craniata</taxon>
        <taxon>Vertebrata</taxon>
        <taxon>Euteleostomi</taxon>
        <taxon>Actinopterygii</taxon>
        <taxon>Neopterygii</taxon>
        <taxon>Teleostei</taxon>
        <taxon>Ostariophysi</taxon>
        <taxon>Siluriformes</taxon>
        <taxon>Sisoridae</taxon>
        <taxon>Sisorinae</taxon>
        <taxon>Bagarius</taxon>
    </lineage>
</organism>
<protein>
    <submittedName>
        <fullName evidence="10">Myosin-IIIa</fullName>
    </submittedName>
</protein>
<dbReference type="PROSITE" id="PS00107">
    <property type="entry name" value="PROTEIN_KINASE_ATP"/>
    <property type="match status" value="1"/>
</dbReference>
<evidence type="ECO:0000256" key="2">
    <source>
        <dbReference type="ARBA" id="ARBA00004316"/>
    </source>
</evidence>
<keyword evidence="3" id="KW-0963">Cytoplasm</keyword>
<comment type="caution">
    <text evidence="10">The sequence shown here is derived from an EMBL/GenBank/DDBJ whole genome shotgun (WGS) entry which is preliminary data.</text>
</comment>
<sequence length="134" mass="15396">MFPQPEKSVVFDSFPDPSDTWEMVETIGKGNYGKVYKVLNRTDGSEAAVKVLDPVHDIDEEIEVEYNILKALSDHPNVVKFYGMFYNKDPKIGGQLWLVLELWIRVQSVLNLLSKGTQFFLHESRRILHSDAPK</sequence>
<proteinExistence type="predicted"/>
<keyword evidence="6" id="KW-0206">Cytoskeleton</keyword>
<dbReference type="GO" id="GO:0003779">
    <property type="term" value="F:actin binding"/>
    <property type="evidence" value="ECO:0007669"/>
    <property type="project" value="UniProtKB-KW"/>
</dbReference>
<keyword evidence="11" id="KW-1185">Reference proteome</keyword>
<dbReference type="GO" id="GO:0001917">
    <property type="term" value="C:photoreceptor inner segment"/>
    <property type="evidence" value="ECO:0007669"/>
    <property type="project" value="TreeGrafter"/>
</dbReference>
<dbReference type="OrthoDB" id="8693905at2759"/>
<dbReference type="Pfam" id="PF00069">
    <property type="entry name" value="Pkinase"/>
    <property type="match status" value="1"/>
</dbReference>
<evidence type="ECO:0000256" key="4">
    <source>
        <dbReference type="ARBA" id="ARBA00022737"/>
    </source>
</evidence>
<dbReference type="Proteomes" id="UP000319801">
    <property type="component" value="Unassembled WGS sequence"/>
</dbReference>
<dbReference type="GO" id="GO:0004674">
    <property type="term" value="F:protein serine/threonine kinase activity"/>
    <property type="evidence" value="ECO:0007669"/>
    <property type="project" value="TreeGrafter"/>
</dbReference>
<dbReference type="GO" id="GO:0032426">
    <property type="term" value="C:stereocilium tip"/>
    <property type="evidence" value="ECO:0007669"/>
    <property type="project" value="TreeGrafter"/>
</dbReference>
<evidence type="ECO:0000256" key="8">
    <source>
        <dbReference type="PROSITE-ProRule" id="PRU10141"/>
    </source>
</evidence>
<accession>A0A556VV28</accession>
<comment type="subcellular location">
    <subcellularLocation>
        <location evidence="2">Cell projection</location>
    </subcellularLocation>
    <subcellularLocation>
        <location evidence="1">Cytoplasm</location>
        <location evidence="1">Cytoskeleton</location>
    </subcellularLocation>
</comment>
<reference evidence="10 11" key="1">
    <citation type="journal article" date="2019" name="Genome Biol. Evol.">
        <title>Whole-Genome Sequencing of the Giant Devil Catfish, Bagarius yarrelli.</title>
        <authorList>
            <person name="Jiang W."/>
            <person name="Lv Y."/>
            <person name="Cheng L."/>
            <person name="Yang K."/>
            <person name="Chao B."/>
            <person name="Wang X."/>
            <person name="Li Y."/>
            <person name="Pan X."/>
            <person name="You X."/>
            <person name="Zhang Y."/>
            <person name="Yang J."/>
            <person name="Li J."/>
            <person name="Zhang X."/>
            <person name="Liu S."/>
            <person name="Sun C."/>
            <person name="Yang J."/>
            <person name="Shi Q."/>
        </authorList>
    </citation>
    <scope>NUCLEOTIDE SEQUENCE [LARGE SCALE GENOMIC DNA]</scope>
    <source>
        <strain evidence="10">JWS20170419001</strain>
        <tissue evidence="10">Muscle</tissue>
    </source>
</reference>
<keyword evidence="8" id="KW-0067">ATP-binding</keyword>
<dbReference type="InterPro" id="IPR052409">
    <property type="entry name" value="Myosin-III_kinase_activity"/>
</dbReference>
<dbReference type="InterPro" id="IPR011009">
    <property type="entry name" value="Kinase-like_dom_sf"/>
</dbReference>
<dbReference type="GO" id="GO:0000146">
    <property type="term" value="F:microfilament motor activity"/>
    <property type="evidence" value="ECO:0007669"/>
    <property type="project" value="TreeGrafter"/>
</dbReference>
<feature type="binding site" evidence="8">
    <location>
        <position position="50"/>
    </location>
    <ligand>
        <name>ATP</name>
        <dbReference type="ChEBI" id="CHEBI:30616"/>
    </ligand>
</feature>
<dbReference type="GO" id="GO:0005524">
    <property type="term" value="F:ATP binding"/>
    <property type="evidence" value="ECO:0007669"/>
    <property type="project" value="UniProtKB-UniRule"/>
</dbReference>
<gene>
    <name evidence="10" type="ORF">Baya_15854</name>
</gene>
<keyword evidence="8" id="KW-0547">Nucleotide-binding</keyword>
<name>A0A556VV28_BAGYA</name>
<evidence type="ECO:0000256" key="6">
    <source>
        <dbReference type="ARBA" id="ARBA00023212"/>
    </source>
</evidence>
<evidence type="ECO:0000256" key="1">
    <source>
        <dbReference type="ARBA" id="ARBA00004245"/>
    </source>
</evidence>
<dbReference type="GO" id="GO:0051491">
    <property type="term" value="P:positive regulation of filopodium assembly"/>
    <property type="evidence" value="ECO:0007669"/>
    <property type="project" value="TreeGrafter"/>
</dbReference>
<keyword evidence="5" id="KW-0009">Actin-binding</keyword>
<feature type="domain" description="Protein kinase" evidence="9">
    <location>
        <begin position="21"/>
        <end position="134"/>
    </location>
</feature>
<dbReference type="AlphaFoldDB" id="A0A556VV28"/>
<dbReference type="GO" id="GO:0030832">
    <property type="term" value="P:regulation of actin filament length"/>
    <property type="evidence" value="ECO:0007669"/>
    <property type="project" value="TreeGrafter"/>
</dbReference>
<keyword evidence="7" id="KW-0966">Cell projection</keyword>
<dbReference type="GO" id="GO:0032433">
    <property type="term" value="C:filopodium tip"/>
    <property type="evidence" value="ECO:0007669"/>
    <property type="project" value="TreeGrafter"/>
</dbReference>
<dbReference type="PANTHER" id="PTHR46256">
    <property type="entry name" value="AGAP011099-PA"/>
    <property type="match status" value="1"/>
</dbReference>
<dbReference type="Gene3D" id="3.30.200.20">
    <property type="entry name" value="Phosphorylase Kinase, domain 1"/>
    <property type="match status" value="1"/>
</dbReference>